<proteinExistence type="predicted"/>
<evidence type="ECO:0000313" key="2">
    <source>
        <dbReference type="EMBL" id="PYI32686.1"/>
    </source>
</evidence>
<organism evidence="2 3">
    <name type="scientific">Aspergillus indologenus CBS 114.80</name>
    <dbReference type="NCBI Taxonomy" id="1450541"/>
    <lineage>
        <taxon>Eukaryota</taxon>
        <taxon>Fungi</taxon>
        <taxon>Dikarya</taxon>
        <taxon>Ascomycota</taxon>
        <taxon>Pezizomycotina</taxon>
        <taxon>Eurotiomycetes</taxon>
        <taxon>Eurotiomycetidae</taxon>
        <taxon>Eurotiales</taxon>
        <taxon>Aspergillaceae</taxon>
        <taxon>Aspergillus</taxon>
        <taxon>Aspergillus subgen. Circumdati</taxon>
    </lineage>
</organism>
<dbReference type="InterPro" id="IPR012312">
    <property type="entry name" value="Hemerythrin-like"/>
</dbReference>
<name>A0A2V5JBU1_9EURO</name>
<sequence>PPTVKQNATLPIMTGHIIDTVREDHNEIQACYGRIVGSADRQEQIRFQNLFTWALARNTVGKELVVYPAYEKHLSAGAATAEKRRKQNHTVKEHLKKFQTLDPTNPTFISTVKGLMEVLSPQMREEENNDLVDLEQVLSDHDSISLSKSFNRTKIFMPSRAHPSAHSKPPFETVVGLLTAPIDQLGDLFRKWPHEKDVQT</sequence>
<evidence type="ECO:0000313" key="3">
    <source>
        <dbReference type="Proteomes" id="UP000248817"/>
    </source>
</evidence>
<dbReference type="Pfam" id="PF01814">
    <property type="entry name" value="Hemerythrin"/>
    <property type="match status" value="1"/>
</dbReference>
<protein>
    <submittedName>
        <fullName evidence="2">HHE domain protein</fullName>
    </submittedName>
</protein>
<accession>A0A2V5JBU1</accession>
<dbReference type="AlphaFoldDB" id="A0A2V5JBU1"/>
<dbReference type="PANTHER" id="PTHR35585">
    <property type="entry name" value="HHE DOMAIN PROTEIN (AFU_ORTHOLOGUE AFUA_4G00730)"/>
    <property type="match status" value="1"/>
</dbReference>
<feature type="domain" description="Hemerythrin-like" evidence="1">
    <location>
        <begin position="16"/>
        <end position="129"/>
    </location>
</feature>
<gene>
    <name evidence="2" type="ORF">BP00DRAFT_340785</name>
</gene>
<evidence type="ECO:0000259" key="1">
    <source>
        <dbReference type="Pfam" id="PF01814"/>
    </source>
</evidence>
<reference evidence="2 3" key="1">
    <citation type="submission" date="2018-02" db="EMBL/GenBank/DDBJ databases">
        <title>The genomes of Aspergillus section Nigri reveals drivers in fungal speciation.</title>
        <authorList>
            <consortium name="DOE Joint Genome Institute"/>
            <person name="Vesth T.C."/>
            <person name="Nybo J."/>
            <person name="Theobald S."/>
            <person name="Brandl J."/>
            <person name="Frisvad J.C."/>
            <person name="Nielsen K.F."/>
            <person name="Lyhne E.K."/>
            <person name="Kogle M.E."/>
            <person name="Kuo A."/>
            <person name="Riley R."/>
            <person name="Clum A."/>
            <person name="Nolan M."/>
            <person name="Lipzen A."/>
            <person name="Salamov A."/>
            <person name="Henrissat B."/>
            <person name="Wiebenga A."/>
            <person name="De vries R.P."/>
            <person name="Grigoriev I.V."/>
            <person name="Mortensen U.H."/>
            <person name="Andersen M.R."/>
            <person name="Baker S.E."/>
        </authorList>
    </citation>
    <scope>NUCLEOTIDE SEQUENCE [LARGE SCALE GENOMIC DNA]</scope>
    <source>
        <strain evidence="2 3">CBS 114.80</strain>
    </source>
</reference>
<keyword evidence="3" id="KW-1185">Reference proteome</keyword>
<dbReference type="PANTHER" id="PTHR35585:SF3">
    <property type="entry name" value="HEMERYTHRIN-LIKE DOMAIN-CONTAINING PROTEIN"/>
    <property type="match status" value="1"/>
</dbReference>
<feature type="non-terminal residue" evidence="2">
    <location>
        <position position="1"/>
    </location>
</feature>
<dbReference type="EMBL" id="KZ825490">
    <property type="protein sequence ID" value="PYI32686.1"/>
    <property type="molecule type" value="Genomic_DNA"/>
</dbReference>
<dbReference type="Proteomes" id="UP000248817">
    <property type="component" value="Unassembled WGS sequence"/>
</dbReference>